<evidence type="ECO:0000313" key="2">
    <source>
        <dbReference type="EMBL" id="KAG5448355.1"/>
    </source>
</evidence>
<evidence type="ECO:0000256" key="1">
    <source>
        <dbReference type="SAM" id="MobiDB-lite"/>
    </source>
</evidence>
<reference evidence="2 3" key="1">
    <citation type="journal article" date="2018" name="Biotechnol. Adv.">
        <title>Improved genomic resources and new bioinformatic workflow for the carcinogenic parasite Clonorchis sinensis: Biotechnological implications.</title>
        <authorList>
            <person name="Wang D."/>
            <person name="Korhonen P.K."/>
            <person name="Gasser R.B."/>
            <person name="Young N.D."/>
        </authorList>
    </citation>
    <scope>NUCLEOTIDE SEQUENCE [LARGE SCALE GENOMIC DNA]</scope>
    <source>
        <strain evidence="2">Cs-k2</strain>
    </source>
</reference>
<dbReference type="CDD" id="cd21454">
    <property type="entry name" value="DLC-like_TAL"/>
    <property type="match status" value="1"/>
</dbReference>
<feature type="non-terminal residue" evidence="2">
    <location>
        <position position="1"/>
    </location>
</feature>
<dbReference type="GO" id="GO:0030286">
    <property type="term" value="C:dynein complex"/>
    <property type="evidence" value="ECO:0007669"/>
    <property type="project" value="InterPro"/>
</dbReference>
<protein>
    <submittedName>
        <fullName evidence="2">Uncharacterized protein</fullName>
    </submittedName>
</protein>
<feature type="compositionally biased region" description="Acidic residues" evidence="1">
    <location>
        <begin position="124"/>
        <end position="134"/>
    </location>
</feature>
<dbReference type="EMBL" id="NIRI02000042">
    <property type="protein sequence ID" value="KAG5448355.1"/>
    <property type="molecule type" value="Genomic_DNA"/>
</dbReference>
<organism evidence="2 3">
    <name type="scientific">Clonorchis sinensis</name>
    <name type="common">Chinese liver fluke</name>
    <dbReference type="NCBI Taxonomy" id="79923"/>
    <lineage>
        <taxon>Eukaryota</taxon>
        <taxon>Metazoa</taxon>
        <taxon>Spiralia</taxon>
        <taxon>Lophotrochozoa</taxon>
        <taxon>Platyhelminthes</taxon>
        <taxon>Trematoda</taxon>
        <taxon>Digenea</taxon>
        <taxon>Opisthorchiida</taxon>
        <taxon>Opisthorchiata</taxon>
        <taxon>Opisthorchiidae</taxon>
        <taxon>Clonorchis</taxon>
    </lineage>
</organism>
<dbReference type="Proteomes" id="UP000286415">
    <property type="component" value="Unassembled WGS sequence"/>
</dbReference>
<dbReference type="AlphaFoldDB" id="A0A8T1MHP9"/>
<feature type="compositionally biased region" description="Polar residues" evidence="1">
    <location>
        <begin position="65"/>
        <end position="79"/>
    </location>
</feature>
<dbReference type="InterPro" id="IPR037177">
    <property type="entry name" value="DLC_sf"/>
</dbReference>
<evidence type="ECO:0000313" key="3">
    <source>
        <dbReference type="Proteomes" id="UP000286415"/>
    </source>
</evidence>
<name>A0A8T1MHP9_CLOSI</name>
<feature type="region of interest" description="Disordered" evidence="1">
    <location>
        <begin position="48"/>
        <end position="139"/>
    </location>
</feature>
<dbReference type="OrthoDB" id="10403860at2759"/>
<dbReference type="Gene3D" id="3.30.740.10">
    <property type="entry name" value="Protein Inhibitor Of Neuronal Nitric Oxide Synthase"/>
    <property type="match status" value="1"/>
</dbReference>
<keyword evidence="3" id="KW-1185">Reference proteome</keyword>
<dbReference type="InterPro" id="IPR001372">
    <property type="entry name" value="Dynein_light_chain_typ-1/2"/>
</dbReference>
<comment type="caution">
    <text evidence="2">The sequence shown here is derived from an EMBL/GenBank/DDBJ whole genome shotgun (WGS) entry which is preliminary data.</text>
</comment>
<accession>A0A8T1MHP9</accession>
<dbReference type="SMART" id="SM01375">
    <property type="entry name" value="Dynein_light"/>
    <property type="match status" value="1"/>
</dbReference>
<reference evidence="2 3" key="2">
    <citation type="journal article" date="2021" name="Genomics">
        <title>High-quality reference genome for Clonorchis sinensis.</title>
        <authorList>
            <person name="Young N.D."/>
            <person name="Stroehlein A.J."/>
            <person name="Kinkar L."/>
            <person name="Wang T."/>
            <person name="Sohn W.M."/>
            <person name="Chang B.C.H."/>
            <person name="Kaur P."/>
            <person name="Weisz D."/>
            <person name="Dudchenko O."/>
            <person name="Aiden E.L."/>
            <person name="Korhonen P.K."/>
            <person name="Gasser R.B."/>
        </authorList>
    </citation>
    <scope>NUCLEOTIDE SEQUENCE [LARGE SCALE GENOMIC DNA]</scope>
    <source>
        <strain evidence="2">Cs-k2</strain>
    </source>
</reference>
<gene>
    <name evidence="2" type="ORF">CSKR_200730</name>
</gene>
<proteinExistence type="predicted"/>
<sequence>RCTKLTAYFCRGCGTTGVEATGPVDNLAPSVTSVHACSLCLLEHSVSSDEPNRSRRVSSVILQPASEQSSRRSSVATTGQRRESELEEIGNTGSRRTSAVVLQKSQESTPMELSRRSSVAPLENLEESEPEETQIELSPSVPVVCSQPPEEFDDNQQEIVLVQDNSAVCSAPSKQLGKDIEVISAKMSLEQQILLSDETRSRASLLKDKEGLGQLSKDLKAFAEKNFGEYWQVAIVRGDFWATFSHLADSSFQFHMNGRSYLFWKTS</sequence>
<dbReference type="GO" id="GO:0007017">
    <property type="term" value="P:microtubule-based process"/>
    <property type="evidence" value="ECO:0007669"/>
    <property type="project" value="InterPro"/>
</dbReference>
<dbReference type="SUPFAM" id="SSF54648">
    <property type="entry name" value="DLC"/>
    <property type="match status" value="1"/>
</dbReference>